<protein>
    <submittedName>
        <fullName evidence="1">Uncharacterized protein</fullName>
    </submittedName>
</protein>
<name>A0ACD5Z7P2_AVESA</name>
<dbReference type="EnsemblPlants" id="AVESA.00010b.r2.6CG1115540.3">
    <property type="protein sequence ID" value="AVESA.00010b.r2.6CG1115540.3.CDS"/>
    <property type="gene ID" value="AVESA.00010b.r2.6CG1115540"/>
</dbReference>
<dbReference type="Proteomes" id="UP001732700">
    <property type="component" value="Chromosome 6C"/>
</dbReference>
<organism evidence="1 2">
    <name type="scientific">Avena sativa</name>
    <name type="common">Oat</name>
    <dbReference type="NCBI Taxonomy" id="4498"/>
    <lineage>
        <taxon>Eukaryota</taxon>
        <taxon>Viridiplantae</taxon>
        <taxon>Streptophyta</taxon>
        <taxon>Embryophyta</taxon>
        <taxon>Tracheophyta</taxon>
        <taxon>Spermatophyta</taxon>
        <taxon>Magnoliopsida</taxon>
        <taxon>Liliopsida</taxon>
        <taxon>Poales</taxon>
        <taxon>Poaceae</taxon>
        <taxon>BOP clade</taxon>
        <taxon>Pooideae</taxon>
        <taxon>Poodae</taxon>
        <taxon>Poeae</taxon>
        <taxon>Poeae Chloroplast Group 1 (Aveneae type)</taxon>
        <taxon>Aveninae</taxon>
        <taxon>Avena</taxon>
    </lineage>
</organism>
<sequence length="657" mass="67742">MAARQTAALLLLLLLAVAAEAAEPPQQERTALQAFLAGTPHERALGWTAPSAPSACLWFGVTCDDANTTVVAVRLPGVGLVGGLPAGTLGTLQSLHTLSLRSNRLSGPVPGDIFSLPNLRSLYLQNNRLSGAIPSELAGLTALRHLALYDNELSGEIPAALDGLTELRSVRLDGNRLSGTLPSASGLRRLEVFNVSDNQLDGAIPASLARFPTESFAGNLGLCGAPLDIPCAAPSKKGKKGLSGAAVAAIAVGAGAGALLALILIVLCCFACRRRDAAASGGNAANKATPTSTQSRGFTPSPASGDMTDLADLTSSKDLVPGVAGEAATRRLVFVGSGGGGNSFDLEDLLRASAEVLGKGGSGTTYKAVLEDGATVAVKRLKDVSAGRREFASALEALGRVEHRNLLPVRGYYFSSEEKLLVADYLPAGSLSAALHGSRGSGRTPMDWDARMRAAVCAARGMAHLHAAHGLVHGAVKSSNLLLRHGDPDAAAALSDYSLQHLFAPPPPASARAGGGYRAPELVDPRRPTFESDVYSLGVLFLEILTGKCPASGTAGGVDGTGAALDLPRWVQSVVREEWTAEVFDRELVRQGGGAEEEMVALLQVAMACAATAPEARPEAPEVVKTVEEIGGGRHGRARTAAEEEERSWGTPTGASP</sequence>
<evidence type="ECO:0000313" key="1">
    <source>
        <dbReference type="EnsemblPlants" id="AVESA.00010b.r2.6CG1115540.3.CDS"/>
    </source>
</evidence>
<keyword evidence="2" id="KW-1185">Reference proteome</keyword>
<reference evidence="1" key="1">
    <citation type="submission" date="2021-05" db="EMBL/GenBank/DDBJ databases">
        <authorList>
            <person name="Scholz U."/>
            <person name="Mascher M."/>
            <person name="Fiebig A."/>
        </authorList>
    </citation>
    <scope>NUCLEOTIDE SEQUENCE [LARGE SCALE GENOMIC DNA]</scope>
</reference>
<evidence type="ECO:0000313" key="2">
    <source>
        <dbReference type="Proteomes" id="UP001732700"/>
    </source>
</evidence>
<reference evidence="1" key="2">
    <citation type="submission" date="2025-09" db="UniProtKB">
        <authorList>
            <consortium name="EnsemblPlants"/>
        </authorList>
    </citation>
    <scope>IDENTIFICATION</scope>
</reference>
<accession>A0ACD5Z7P2</accession>
<proteinExistence type="predicted"/>